<comment type="caution">
    <text evidence="3">The sequence shown here is derived from an EMBL/GenBank/DDBJ whole genome shotgun (WGS) entry which is preliminary data.</text>
</comment>
<keyword evidence="1 3" id="KW-0560">Oxidoreductase</keyword>
<sequence length="296" mass="32613">MRVGVVILPQQRWAEAAATWRRAEELGFDHAWTYDHLSWRSLRDEPWFATVPTLVAAATVTSTIGLGTWVASPNYRHPVPFAKELMSLDDISGGRFVLGVGSGGAGFDATVLGHEALSPRDRARRFEDFVTLLDLLLRQPATTWRGHHYAAHEARMVPGGPSSPRLPFAVAANGPRGMALAARLGDGWVTTGPPREKGDDGPDALEHWWRGVGQMCARFDRARDAAGRRRGEPRRYLSVDVGRYALASLDVFLDTYERAHALGFTDVVTHWPRPDGVYAGEESVLEAVADRLPGLR</sequence>
<dbReference type="EC" id="1.-.-.-" evidence="3"/>
<keyword evidence="4" id="KW-1185">Reference proteome</keyword>
<dbReference type="PANTHER" id="PTHR43244:SF1">
    <property type="entry name" value="5,10-METHYLENETETRAHYDROMETHANOPTERIN REDUCTASE"/>
    <property type="match status" value="1"/>
</dbReference>
<evidence type="ECO:0000256" key="1">
    <source>
        <dbReference type="ARBA" id="ARBA00023002"/>
    </source>
</evidence>
<evidence type="ECO:0000313" key="3">
    <source>
        <dbReference type="EMBL" id="MFC5381325.1"/>
    </source>
</evidence>
<name>A0ABW0GMX7_9MICO</name>
<reference evidence="4" key="1">
    <citation type="journal article" date="2019" name="Int. J. Syst. Evol. Microbiol.">
        <title>The Global Catalogue of Microorganisms (GCM) 10K type strain sequencing project: providing services to taxonomists for standard genome sequencing and annotation.</title>
        <authorList>
            <consortium name="The Broad Institute Genomics Platform"/>
            <consortium name="The Broad Institute Genome Sequencing Center for Infectious Disease"/>
            <person name="Wu L."/>
            <person name="Ma J."/>
        </authorList>
    </citation>
    <scope>NUCLEOTIDE SEQUENCE [LARGE SCALE GENOMIC DNA]</scope>
    <source>
        <strain evidence="4">CCUG 43114</strain>
    </source>
</reference>
<feature type="domain" description="Luciferase-like" evidence="2">
    <location>
        <begin position="1"/>
        <end position="207"/>
    </location>
</feature>
<gene>
    <name evidence="3" type="ORF">ACFPJ6_11025</name>
</gene>
<proteinExistence type="predicted"/>
<dbReference type="RefSeq" id="WP_340269217.1">
    <property type="nucleotide sequence ID" value="NZ_JBBEOG010000004.1"/>
</dbReference>
<dbReference type="InterPro" id="IPR036661">
    <property type="entry name" value="Luciferase-like_sf"/>
</dbReference>
<organism evidence="3 4">
    <name type="scientific">Aquipuribacter nitratireducens</name>
    <dbReference type="NCBI Taxonomy" id="650104"/>
    <lineage>
        <taxon>Bacteria</taxon>
        <taxon>Bacillati</taxon>
        <taxon>Actinomycetota</taxon>
        <taxon>Actinomycetes</taxon>
        <taxon>Micrococcales</taxon>
        <taxon>Intrasporangiaceae</taxon>
        <taxon>Aquipuribacter</taxon>
    </lineage>
</organism>
<dbReference type="Pfam" id="PF00296">
    <property type="entry name" value="Bac_luciferase"/>
    <property type="match status" value="1"/>
</dbReference>
<accession>A0ABW0GMX7</accession>
<evidence type="ECO:0000259" key="2">
    <source>
        <dbReference type="Pfam" id="PF00296"/>
    </source>
</evidence>
<dbReference type="GO" id="GO:0016491">
    <property type="term" value="F:oxidoreductase activity"/>
    <property type="evidence" value="ECO:0007669"/>
    <property type="project" value="UniProtKB-KW"/>
</dbReference>
<dbReference type="InterPro" id="IPR011251">
    <property type="entry name" value="Luciferase-like_dom"/>
</dbReference>
<protein>
    <submittedName>
        <fullName evidence="3">LLM class flavin-dependent oxidoreductase</fullName>
        <ecNumber evidence="3">1.-.-.-</ecNumber>
    </submittedName>
</protein>
<dbReference type="InterPro" id="IPR050564">
    <property type="entry name" value="F420-G6PD/mer"/>
</dbReference>
<dbReference type="Gene3D" id="3.20.20.30">
    <property type="entry name" value="Luciferase-like domain"/>
    <property type="match status" value="1"/>
</dbReference>
<evidence type="ECO:0000313" key="4">
    <source>
        <dbReference type="Proteomes" id="UP001596122"/>
    </source>
</evidence>
<dbReference type="PANTHER" id="PTHR43244">
    <property type="match status" value="1"/>
</dbReference>
<dbReference type="Proteomes" id="UP001596122">
    <property type="component" value="Unassembled WGS sequence"/>
</dbReference>
<dbReference type="EMBL" id="JBHSLD010000009">
    <property type="protein sequence ID" value="MFC5381325.1"/>
    <property type="molecule type" value="Genomic_DNA"/>
</dbReference>
<dbReference type="SUPFAM" id="SSF51679">
    <property type="entry name" value="Bacterial luciferase-like"/>
    <property type="match status" value="1"/>
</dbReference>